<keyword evidence="2" id="KW-0812">Transmembrane</keyword>
<dbReference type="SUPFAM" id="SSF52317">
    <property type="entry name" value="Class I glutamine amidotransferase-like"/>
    <property type="match status" value="1"/>
</dbReference>
<dbReference type="PANTHER" id="PTHR43418:SF4">
    <property type="entry name" value="MULTIFUNCTIONAL TRYPTOPHAN BIOSYNTHESIS PROTEIN"/>
    <property type="match status" value="1"/>
</dbReference>
<dbReference type="GO" id="GO:0005829">
    <property type="term" value="C:cytosol"/>
    <property type="evidence" value="ECO:0007669"/>
    <property type="project" value="TreeGrafter"/>
</dbReference>
<sequence>MGNEGVFQSQMDLIKNTEIPLIGICLGAELIAYTYGVKLNYSKHRTKGLVKIYPVKQHSIFAGISEYTVYENHKWAIPYLPDDFEILAMSERGIEVFRHKKKPLFGLQFHPELIDGDNCGAQIFNNILGLAEFVEKAK</sequence>
<evidence type="ECO:0000256" key="1">
    <source>
        <dbReference type="ARBA" id="ARBA00022962"/>
    </source>
</evidence>
<reference evidence="4 5" key="1">
    <citation type="journal article" date="2015" name="Nature">
        <title>rRNA introns, odd ribosomes, and small enigmatic genomes across a large radiation of phyla.</title>
        <authorList>
            <person name="Brown C.T."/>
            <person name="Hug L.A."/>
            <person name="Thomas B.C."/>
            <person name="Sharon I."/>
            <person name="Castelle C.J."/>
            <person name="Singh A."/>
            <person name="Wilkins M.J."/>
            <person name="Williams K.H."/>
            <person name="Banfield J.F."/>
        </authorList>
    </citation>
    <scope>NUCLEOTIDE SEQUENCE [LARGE SCALE GENOMIC DNA]</scope>
</reference>
<dbReference type="STRING" id="1618480.US11_C0005G0030"/>
<comment type="caution">
    <text evidence="4">The sequence shown here is derived from an EMBL/GenBank/DDBJ whole genome shotgun (WGS) entry which is preliminary data.</text>
</comment>
<organism evidence="4 5">
    <name type="scientific">Candidatus Roizmanbacteria bacterium GW2011_GWA2_36_23</name>
    <dbReference type="NCBI Taxonomy" id="1618480"/>
    <lineage>
        <taxon>Bacteria</taxon>
        <taxon>Candidatus Roizmaniibacteriota</taxon>
    </lineage>
</organism>
<evidence type="ECO:0000313" key="4">
    <source>
        <dbReference type="EMBL" id="KKQ01674.1"/>
    </source>
</evidence>
<keyword evidence="2" id="KW-0472">Membrane</keyword>
<gene>
    <name evidence="4" type="ORF">US11_C0005G0030</name>
</gene>
<protein>
    <submittedName>
        <fullName evidence="4">GMP synthase [glutamine-hydrolyzing] subunit A</fullName>
    </submittedName>
</protein>
<keyword evidence="1" id="KW-0315">Glutamine amidotransferase</keyword>
<accession>A0A0G0GPH0</accession>
<dbReference type="Pfam" id="PF00117">
    <property type="entry name" value="GATase"/>
    <property type="match status" value="1"/>
</dbReference>
<feature type="transmembrane region" description="Helical" evidence="2">
    <location>
        <begin position="19"/>
        <end position="37"/>
    </location>
</feature>
<evidence type="ECO:0000256" key="2">
    <source>
        <dbReference type="SAM" id="Phobius"/>
    </source>
</evidence>
<dbReference type="InterPro" id="IPR029062">
    <property type="entry name" value="Class_I_gatase-like"/>
</dbReference>
<dbReference type="EMBL" id="LBRS01000005">
    <property type="protein sequence ID" value="KKQ01674.1"/>
    <property type="molecule type" value="Genomic_DNA"/>
</dbReference>
<evidence type="ECO:0000313" key="5">
    <source>
        <dbReference type="Proteomes" id="UP000034344"/>
    </source>
</evidence>
<name>A0A0G0GPH0_9BACT</name>
<dbReference type="PROSITE" id="PS51273">
    <property type="entry name" value="GATASE_TYPE_1"/>
    <property type="match status" value="1"/>
</dbReference>
<dbReference type="PANTHER" id="PTHR43418">
    <property type="entry name" value="MULTIFUNCTIONAL TRYPTOPHAN BIOSYNTHESIS PROTEIN-RELATED"/>
    <property type="match status" value="1"/>
</dbReference>
<dbReference type="GO" id="GO:0004049">
    <property type="term" value="F:anthranilate synthase activity"/>
    <property type="evidence" value="ECO:0007669"/>
    <property type="project" value="TreeGrafter"/>
</dbReference>
<proteinExistence type="predicted"/>
<dbReference type="InterPro" id="IPR050472">
    <property type="entry name" value="Anth_synth/Amidotransfase"/>
</dbReference>
<dbReference type="Gene3D" id="3.40.50.880">
    <property type="match status" value="1"/>
</dbReference>
<dbReference type="AlphaFoldDB" id="A0A0G0GPH0"/>
<dbReference type="GO" id="GO:0000162">
    <property type="term" value="P:L-tryptophan biosynthetic process"/>
    <property type="evidence" value="ECO:0007669"/>
    <property type="project" value="TreeGrafter"/>
</dbReference>
<dbReference type="Proteomes" id="UP000034344">
    <property type="component" value="Unassembled WGS sequence"/>
</dbReference>
<dbReference type="InterPro" id="IPR017926">
    <property type="entry name" value="GATASE"/>
</dbReference>
<keyword evidence="2" id="KW-1133">Transmembrane helix</keyword>
<evidence type="ECO:0000259" key="3">
    <source>
        <dbReference type="Pfam" id="PF00117"/>
    </source>
</evidence>
<feature type="domain" description="Glutamine amidotransferase" evidence="3">
    <location>
        <begin position="15"/>
        <end position="127"/>
    </location>
</feature>